<reference evidence="2" key="1">
    <citation type="submission" date="2022-10" db="EMBL/GenBank/DDBJ databases">
        <title>Whole genome sequencing of three plant growth promoting bacteria isolated from Vachellia tortilis subsp. raddiana in Morocco.</title>
        <authorList>
            <person name="Hnini M."/>
            <person name="Zouagui R."/>
            <person name="Zouagui H."/>
            <person name="Chemao Elfihri M.-W."/>
            <person name="Ibrahimi A."/>
            <person name="Sbabou L."/>
            <person name="Aurag J."/>
        </authorList>
    </citation>
    <scope>NUCLEOTIDE SEQUENCE</scope>
    <source>
        <strain evidence="2">LMR678</strain>
    </source>
</reference>
<dbReference type="RefSeq" id="WP_269282114.1">
    <property type="nucleotide sequence ID" value="NZ_JAPVOI010000004.1"/>
</dbReference>
<sequence>MLQRSASLGRPTAVELEVIRASLGGIVQEMQNSLFRTGFSTIIRESQDASCALLDANAAVIAQHVVLPLHIGAFPACTQAVLHAFAGDIAPGDAFLINDPYEGGSPHAPDMAVITPLFFEDTLVAFCASIAHKGDIGGPVPGSCSGQAREVFNEGLQLPPVRYQRNFLPFGDVERIIAANSRTPELVLGDIRGQLGSARLGERRLAALLEKFGLAKCVAAFDELGSIAERRMRAIIKTWKDGVFEAERYVDDDGVELSKPVRIHVRVEKTGDAIRFDFTGSADQTRGPANIRPPLVQAACAYALISLVDPNIFITSGILRTFTVETRSSSVLNPRYPAPVNTYNPTVHAVVDAIFAALGQLVPERSRADGCGSRSIILGGRGTNTGSSYVQYEIVGGGAGARSTRDGASGTTVNQSNAKIAPVEIIESEFPTRLLAFELIRDSGGAGKFRGGLGIRRKYLNLADARFSIRSTKHVIPAEGYADGLPGRTGDIRINPDEESWKRLPSRYADYPLKAGDVFELETPGGGGYGDPLTRDPASVLADVREGYVSVEAAGRDYGVVLVAGPKGPRLDGEATQRLRAARSKAGAA</sequence>
<dbReference type="Pfam" id="PF02538">
    <property type="entry name" value="Hydantoinase_B"/>
    <property type="match status" value="1"/>
</dbReference>
<evidence type="ECO:0000313" key="2">
    <source>
        <dbReference type="EMBL" id="MCZ4092035.1"/>
    </source>
</evidence>
<dbReference type="PANTHER" id="PTHR11365:SF23">
    <property type="entry name" value="HYPOTHETICAL 5-OXOPROLINASE (EUROFUNG)-RELATED"/>
    <property type="match status" value="1"/>
</dbReference>
<comment type="caution">
    <text evidence="2">The sequence shown here is derived from an EMBL/GenBank/DDBJ whole genome shotgun (WGS) entry which is preliminary data.</text>
</comment>
<dbReference type="InterPro" id="IPR045079">
    <property type="entry name" value="Oxoprolinase-like"/>
</dbReference>
<evidence type="ECO:0000313" key="3">
    <source>
        <dbReference type="Proteomes" id="UP001079430"/>
    </source>
</evidence>
<keyword evidence="3" id="KW-1185">Reference proteome</keyword>
<dbReference type="EMBL" id="JAPVOI010000004">
    <property type="protein sequence ID" value="MCZ4092035.1"/>
    <property type="molecule type" value="Genomic_DNA"/>
</dbReference>
<evidence type="ECO:0000259" key="1">
    <source>
        <dbReference type="Pfam" id="PF02538"/>
    </source>
</evidence>
<name>A0ABT4KJ92_9HYPH</name>
<protein>
    <submittedName>
        <fullName evidence="2">Hydantoinase B/oxoprolinase family protein</fullName>
    </submittedName>
</protein>
<gene>
    <name evidence="2" type="ORF">O3W52_18755</name>
</gene>
<feature type="domain" description="Hydantoinase B/oxoprolinase" evidence="1">
    <location>
        <begin position="13"/>
        <end position="532"/>
    </location>
</feature>
<organism evidence="2 3">
    <name type="scientific">Sinorhizobium psoraleae</name>
    <dbReference type="NCBI Taxonomy" id="520838"/>
    <lineage>
        <taxon>Bacteria</taxon>
        <taxon>Pseudomonadati</taxon>
        <taxon>Pseudomonadota</taxon>
        <taxon>Alphaproteobacteria</taxon>
        <taxon>Hyphomicrobiales</taxon>
        <taxon>Rhizobiaceae</taxon>
        <taxon>Sinorhizobium/Ensifer group</taxon>
        <taxon>Sinorhizobium</taxon>
    </lineage>
</organism>
<dbReference type="PANTHER" id="PTHR11365">
    <property type="entry name" value="5-OXOPROLINASE RELATED"/>
    <property type="match status" value="1"/>
</dbReference>
<dbReference type="Proteomes" id="UP001079430">
    <property type="component" value="Unassembled WGS sequence"/>
</dbReference>
<dbReference type="InterPro" id="IPR003692">
    <property type="entry name" value="Hydantoinase_B"/>
</dbReference>
<accession>A0ABT4KJ92</accession>
<proteinExistence type="predicted"/>